<evidence type="ECO:0000313" key="2">
    <source>
        <dbReference type="EMBL" id="ORY12528.1"/>
    </source>
</evidence>
<organism evidence="2 3">
    <name type="scientific">Clohesyomyces aquaticus</name>
    <dbReference type="NCBI Taxonomy" id="1231657"/>
    <lineage>
        <taxon>Eukaryota</taxon>
        <taxon>Fungi</taxon>
        <taxon>Dikarya</taxon>
        <taxon>Ascomycota</taxon>
        <taxon>Pezizomycotina</taxon>
        <taxon>Dothideomycetes</taxon>
        <taxon>Pleosporomycetidae</taxon>
        <taxon>Pleosporales</taxon>
        <taxon>Lindgomycetaceae</taxon>
        <taxon>Clohesyomyces</taxon>
    </lineage>
</organism>
<feature type="region of interest" description="Disordered" evidence="1">
    <location>
        <begin position="75"/>
        <end position="96"/>
    </location>
</feature>
<comment type="caution">
    <text evidence="2">The sequence shown here is derived from an EMBL/GenBank/DDBJ whole genome shotgun (WGS) entry which is preliminary data.</text>
</comment>
<dbReference type="EMBL" id="MCFA01000050">
    <property type="protein sequence ID" value="ORY12528.1"/>
    <property type="molecule type" value="Genomic_DNA"/>
</dbReference>
<keyword evidence="3" id="KW-1185">Reference proteome</keyword>
<name>A0A1Y1ZQM0_9PLEO</name>
<accession>A0A1Y1ZQM0</accession>
<protein>
    <submittedName>
        <fullName evidence="2">Uncharacterized protein</fullName>
    </submittedName>
</protein>
<gene>
    <name evidence="2" type="ORF">BCR34DRAFT_298272</name>
</gene>
<dbReference type="Proteomes" id="UP000193144">
    <property type="component" value="Unassembled WGS sequence"/>
</dbReference>
<dbReference type="AlphaFoldDB" id="A0A1Y1ZQM0"/>
<evidence type="ECO:0000256" key="1">
    <source>
        <dbReference type="SAM" id="MobiDB-lite"/>
    </source>
</evidence>
<proteinExistence type="predicted"/>
<sequence>MWRILFVRPGLTRCGRHRRRHQWMRVLYPIQSREWIPASITALFGRLRISVTNSNSGRLRSLGAQAGVLQEMRWNRRPSGTSVSPKPRSTLASGSRQPYKAQFTTFVLWRRHKVESFTAKRTGVVKRPRTAQLLQSYATACRYARSSRHSAYVDCPYQAALYPRGRMRGPWHSVAFSGIQWHSPALTAARPKLLP</sequence>
<evidence type="ECO:0000313" key="3">
    <source>
        <dbReference type="Proteomes" id="UP000193144"/>
    </source>
</evidence>
<reference evidence="2 3" key="1">
    <citation type="submission" date="2016-07" db="EMBL/GenBank/DDBJ databases">
        <title>Pervasive Adenine N6-methylation of Active Genes in Fungi.</title>
        <authorList>
            <consortium name="DOE Joint Genome Institute"/>
            <person name="Mondo S.J."/>
            <person name="Dannebaum R.O."/>
            <person name="Kuo R.C."/>
            <person name="Labutti K."/>
            <person name="Haridas S."/>
            <person name="Kuo A."/>
            <person name="Salamov A."/>
            <person name="Ahrendt S.R."/>
            <person name="Lipzen A."/>
            <person name="Sullivan W."/>
            <person name="Andreopoulos W.B."/>
            <person name="Clum A."/>
            <person name="Lindquist E."/>
            <person name="Daum C."/>
            <person name="Ramamoorthy G.K."/>
            <person name="Gryganskyi A."/>
            <person name="Culley D."/>
            <person name="Magnuson J.K."/>
            <person name="James T.Y."/>
            <person name="O'Malley M.A."/>
            <person name="Stajich J.E."/>
            <person name="Spatafora J.W."/>
            <person name="Visel A."/>
            <person name="Grigoriev I.V."/>
        </authorList>
    </citation>
    <scope>NUCLEOTIDE SEQUENCE [LARGE SCALE GENOMIC DNA]</scope>
    <source>
        <strain evidence="2 3">CBS 115471</strain>
    </source>
</reference>